<accession>Q0TZI3</accession>
<proteinExistence type="predicted"/>
<reference evidence="2" key="1">
    <citation type="journal article" date="2007" name="Plant Cell">
        <title>Dothideomycete-plant interactions illuminated by genome sequencing and EST analysis of the wheat pathogen Stagonospora nodorum.</title>
        <authorList>
            <person name="Hane J.K."/>
            <person name="Lowe R.G."/>
            <person name="Solomon P.S."/>
            <person name="Tan K.C."/>
            <person name="Schoch C.L."/>
            <person name="Spatafora J.W."/>
            <person name="Crous P.W."/>
            <person name="Kodira C."/>
            <person name="Birren B.W."/>
            <person name="Galagan J.E."/>
            <person name="Torriani S.F."/>
            <person name="McDonald B.A."/>
            <person name="Oliver R.P."/>
        </authorList>
    </citation>
    <scope>NUCLEOTIDE SEQUENCE [LARGE SCALE GENOMIC DNA]</scope>
    <source>
        <strain evidence="2">SN15 / ATCC MYA-4574 / FGSC 10173</strain>
    </source>
</reference>
<sequence>MSPGAMAWAEREEECRGRTNLSSRCLLADSGRAAGGDKRTRFRIPTSLYLPVAAGSQQQLSAAAANDGWGKVRSGDWEARVRAPAASMGTCPSLQDPRARLVLPWCTVLAAFPSIACRIGRKSALDWGRRSAPPPPPPPRICWPIKLPFRRPAALPTMTTVSIYQHSEEPGTPPS</sequence>
<dbReference type="Proteomes" id="UP000001055">
    <property type="component" value="Unassembled WGS sequence"/>
</dbReference>
<protein>
    <submittedName>
        <fullName evidence="1">Uncharacterized protein</fullName>
    </submittedName>
</protein>
<dbReference type="AlphaFoldDB" id="Q0TZI3"/>
<dbReference type="RefSeq" id="XP_001805151.1">
    <property type="nucleotide sequence ID" value="XM_001805099.1"/>
</dbReference>
<evidence type="ECO:0000313" key="1">
    <source>
        <dbReference type="EMBL" id="EAT77530.1"/>
    </source>
</evidence>
<organism evidence="1 2">
    <name type="scientific">Phaeosphaeria nodorum (strain SN15 / ATCC MYA-4574 / FGSC 10173)</name>
    <name type="common">Glume blotch fungus</name>
    <name type="synonym">Parastagonospora nodorum</name>
    <dbReference type="NCBI Taxonomy" id="321614"/>
    <lineage>
        <taxon>Eukaryota</taxon>
        <taxon>Fungi</taxon>
        <taxon>Dikarya</taxon>
        <taxon>Ascomycota</taxon>
        <taxon>Pezizomycotina</taxon>
        <taxon>Dothideomycetes</taxon>
        <taxon>Pleosporomycetidae</taxon>
        <taxon>Pleosporales</taxon>
        <taxon>Pleosporineae</taxon>
        <taxon>Phaeosphaeriaceae</taxon>
        <taxon>Parastagonospora</taxon>
    </lineage>
</organism>
<dbReference type="InParanoid" id="Q0TZI3"/>
<dbReference type="KEGG" id="pno:SNOG_14987"/>
<dbReference type="EMBL" id="CH445359">
    <property type="protein sequence ID" value="EAT77530.1"/>
    <property type="molecule type" value="Genomic_DNA"/>
</dbReference>
<gene>
    <name evidence="1" type="ORF">SNOG_14987</name>
</gene>
<evidence type="ECO:0000313" key="2">
    <source>
        <dbReference type="Proteomes" id="UP000001055"/>
    </source>
</evidence>
<name>Q0TZI3_PHANO</name>
<dbReference type="GeneID" id="5982079"/>
<dbReference type="HOGENOM" id="CLU_1533121_0_0_1"/>